<keyword evidence="2" id="KW-1185">Reference proteome</keyword>
<dbReference type="Proteomes" id="UP001362999">
    <property type="component" value="Unassembled WGS sequence"/>
</dbReference>
<evidence type="ECO:0008006" key="3">
    <source>
        <dbReference type="Google" id="ProtNLM"/>
    </source>
</evidence>
<dbReference type="AlphaFoldDB" id="A0AAW0B7Z8"/>
<reference evidence="1 2" key="1">
    <citation type="journal article" date="2024" name="J Genomics">
        <title>Draft genome sequencing and assembly of Favolaschia claudopus CIRM-BRFM 2984 isolated from oak limbs.</title>
        <authorList>
            <person name="Navarro D."/>
            <person name="Drula E."/>
            <person name="Chaduli D."/>
            <person name="Cazenave R."/>
            <person name="Ahrendt S."/>
            <person name="Wang J."/>
            <person name="Lipzen A."/>
            <person name="Daum C."/>
            <person name="Barry K."/>
            <person name="Grigoriev I.V."/>
            <person name="Favel A."/>
            <person name="Rosso M.N."/>
            <person name="Martin F."/>
        </authorList>
    </citation>
    <scope>NUCLEOTIDE SEQUENCE [LARGE SCALE GENOMIC DNA]</scope>
    <source>
        <strain evidence="1 2">CIRM-BRFM 2984</strain>
    </source>
</reference>
<comment type="caution">
    <text evidence="1">The sequence shown here is derived from an EMBL/GenBank/DDBJ whole genome shotgun (WGS) entry which is preliminary data.</text>
</comment>
<evidence type="ECO:0000313" key="2">
    <source>
        <dbReference type="Proteomes" id="UP001362999"/>
    </source>
</evidence>
<dbReference type="EMBL" id="JAWWNJ010000037">
    <property type="protein sequence ID" value="KAK7022307.1"/>
    <property type="molecule type" value="Genomic_DNA"/>
</dbReference>
<accession>A0AAW0B7Z8</accession>
<gene>
    <name evidence="1" type="ORF">R3P38DRAFT_2960424</name>
</gene>
<proteinExistence type="predicted"/>
<name>A0AAW0B7Z8_9AGAR</name>
<sequence>MSPSDAPHNPLDVQELLDLCIDGVADSTRDLLACSVVAHRWRQSAQSHLFRAPHRHYPTRTNNTILAKLLAALTANPSLSTLNAICRLPFTCLERLTFITWWSIPDTFPLVLGLPTLRDLRLVDHTLESSVFIHSWKHCGPGITHLELVCHEILNEASYAAFSAAAERRIPLKLIRFVLSGSCGSIHSAMFAPLDLSRIKALSINGYFSLTLNNNIGVSASLQVLEIDLTQSYEHPFNLSGFPHLSILRVKFSSPAISTLSTSLSTLASSNPSSIRTIIINLTSSIIPAPFVFHTLDSALCSCAAGSPHPDFCVYLEISKHTSREEAERMFPGVAGRGTLRLVEQPFPKPGDDASRLWWRSVIDSL</sequence>
<dbReference type="SUPFAM" id="SSF52047">
    <property type="entry name" value="RNI-like"/>
    <property type="match status" value="1"/>
</dbReference>
<protein>
    <recommendedName>
        <fullName evidence="3">F-box domain-containing protein</fullName>
    </recommendedName>
</protein>
<evidence type="ECO:0000313" key="1">
    <source>
        <dbReference type="EMBL" id="KAK7022307.1"/>
    </source>
</evidence>
<organism evidence="1 2">
    <name type="scientific">Favolaschia claudopus</name>
    <dbReference type="NCBI Taxonomy" id="2862362"/>
    <lineage>
        <taxon>Eukaryota</taxon>
        <taxon>Fungi</taxon>
        <taxon>Dikarya</taxon>
        <taxon>Basidiomycota</taxon>
        <taxon>Agaricomycotina</taxon>
        <taxon>Agaricomycetes</taxon>
        <taxon>Agaricomycetidae</taxon>
        <taxon>Agaricales</taxon>
        <taxon>Marasmiineae</taxon>
        <taxon>Mycenaceae</taxon>
        <taxon>Favolaschia</taxon>
    </lineage>
</organism>